<dbReference type="InterPro" id="IPR015928">
    <property type="entry name" value="Aconitase/3IPM_dehydase_swvl"/>
</dbReference>
<dbReference type="PANTHER" id="PTHR11670">
    <property type="entry name" value="ACONITASE/IRON-RESPONSIVE ELEMENT FAMILY MEMBER"/>
    <property type="match status" value="1"/>
</dbReference>
<evidence type="ECO:0000256" key="1">
    <source>
        <dbReference type="ARBA" id="ARBA00001966"/>
    </source>
</evidence>
<dbReference type="Gene3D" id="3.30.499.10">
    <property type="entry name" value="Aconitase, domain 3"/>
    <property type="match status" value="2"/>
</dbReference>
<evidence type="ECO:0000256" key="4">
    <source>
        <dbReference type="ARBA" id="ARBA00022723"/>
    </source>
</evidence>
<evidence type="ECO:0000259" key="9">
    <source>
        <dbReference type="Pfam" id="PF00694"/>
    </source>
</evidence>
<dbReference type="EC" id="4.2.1.3" evidence="3"/>
<comment type="similarity">
    <text evidence="2">Belongs to the aconitase/IPM isomerase family.</text>
</comment>
<evidence type="ECO:0000256" key="3">
    <source>
        <dbReference type="ARBA" id="ARBA00012926"/>
    </source>
</evidence>
<comment type="cofactor">
    <cofactor evidence="1">
        <name>[4Fe-4S] cluster</name>
        <dbReference type="ChEBI" id="CHEBI:49883"/>
    </cofactor>
</comment>
<sequence>MSHQTINSQYKKVLPVTALEYFDAREAVNDIQAGAYDRLPYTSRILAENLVRRCEPHTLVDSLKQLIERKRDLDFPWYPARVVCHDILGQTALVDLAGLRDAIAQQGGDPSKVNPVVETQLIVDHSLAVEHAGFEADAFEKNRAIEDRRNEDRFHFIEWCKTAFENVSVIPAGNGIMHQINLEKMSPVIQVKNGLAFPDTCVGTDSHTPHVDSLGVLAIGVGGLEAETVMLGRPSMMRLPDIVGVKLTGQRQAGITATDIVLAITEFLRNQRVVSCYLEFFGEGARALTIGDRATLSNMTPEYGATAGMFYIDEQTINYLKLTGRDAQQVALVEQYAKQTGLWADDLIEAQYERVLEFDLSSVQRNLAGPSNPHRRLPTSELTERGIAGAWQTKEGELPDGAVIIAAITSCTNTSNPRNVVAAALLAKKANQLGLVRKPWVKTSFAPGSKVAKLYLEEAGLLPELEQLGFGIVAYACTTCNGMSGALDPRIEQQIIERDLYTTAVLSGNRNFDGRIHPYAKQAFLASPPLVVAYALAGTIRFDIEKDALGIDSQGKPIYLNDLWPTDEEIDDVVARHVKPEQFKQIYIQMFKLDEHMAKQKPLYDWRPMSTYIRRPPYWEGALAGERRLSAMRPLAILGDNITTDHLSPSNAILATSAAGEYLLKMGVPEQDFNSYATHRGDHLTAQRATFANPKLFNEMVQEEGKVKQGSLARIEPEGLVTRMWEVIETYMDRKQPLIIIAGADYGQGSSRDWAAKGVRLAGVEAIVAEGFERIHRTNLVGMGVLPLQFKTGTDRHTLQLDGTELYDVVGDIKPGVDLSLVITRTQGANKGEQQKVTVTCRLDTADEVSVYQAGGVLQRFAQDFLAQ</sequence>
<feature type="domain" description="Aconitase/3-isopropylmalate dehydratase large subunit alpha/beta/alpha" evidence="8">
    <location>
        <begin position="69"/>
        <end position="538"/>
    </location>
</feature>
<keyword evidence="6" id="KW-0411">Iron-sulfur</keyword>
<keyword evidence="10" id="KW-0456">Lyase</keyword>
<keyword evidence="5" id="KW-0408">Iron</keyword>
<proteinExistence type="inferred from homology"/>
<dbReference type="RefSeq" id="WP_194662713.1">
    <property type="nucleotide sequence ID" value="NZ_RDPI01000006.1"/>
</dbReference>
<protein>
    <recommendedName>
        <fullName evidence="3">aconitate hydratase</fullName>
        <ecNumber evidence="3">4.2.1.3</ecNumber>
    </recommendedName>
</protein>
<evidence type="ECO:0000313" key="11">
    <source>
        <dbReference type="Proteomes" id="UP000726136"/>
    </source>
</evidence>
<dbReference type="SUPFAM" id="SSF53732">
    <property type="entry name" value="Aconitase iron-sulfur domain"/>
    <property type="match status" value="1"/>
</dbReference>
<dbReference type="NCBIfam" id="NF009520">
    <property type="entry name" value="PRK12881.1"/>
    <property type="match status" value="1"/>
</dbReference>
<dbReference type="InterPro" id="IPR015931">
    <property type="entry name" value="Acnase/IPM_dHydase_lsu_aba_1/3"/>
</dbReference>
<dbReference type="InterPro" id="IPR001030">
    <property type="entry name" value="Acoase/IPM_deHydtase_lsu_aba"/>
</dbReference>
<feature type="domain" description="Aconitase A/isopropylmalate dehydratase small subunit swivel" evidence="9">
    <location>
        <begin position="662"/>
        <end position="792"/>
    </location>
</feature>
<evidence type="ECO:0000256" key="5">
    <source>
        <dbReference type="ARBA" id="ARBA00023004"/>
    </source>
</evidence>
<dbReference type="InterPro" id="IPR036008">
    <property type="entry name" value="Aconitase_4Fe-4S_dom"/>
</dbReference>
<accession>A0ABR9Z3Z1</accession>
<evidence type="ECO:0000256" key="7">
    <source>
        <dbReference type="ARBA" id="ARBA00023501"/>
    </source>
</evidence>
<comment type="catalytic activity">
    <reaction evidence="7">
        <text>citrate = D-threo-isocitrate</text>
        <dbReference type="Rhea" id="RHEA:10336"/>
        <dbReference type="ChEBI" id="CHEBI:15562"/>
        <dbReference type="ChEBI" id="CHEBI:16947"/>
        <dbReference type="EC" id="4.2.1.3"/>
    </reaction>
</comment>
<dbReference type="Pfam" id="PF00330">
    <property type="entry name" value="Aconitase"/>
    <property type="match status" value="1"/>
</dbReference>
<dbReference type="Gene3D" id="3.20.19.10">
    <property type="entry name" value="Aconitase, domain 4"/>
    <property type="match status" value="1"/>
</dbReference>
<dbReference type="NCBIfam" id="TIGR02333">
    <property type="entry name" value="2met_isocit_dHY"/>
    <property type="match status" value="1"/>
</dbReference>
<dbReference type="InterPro" id="IPR015932">
    <property type="entry name" value="Aconitase_dom2"/>
</dbReference>
<dbReference type="Gene3D" id="3.40.1060.10">
    <property type="entry name" value="Aconitase, Domain 2"/>
    <property type="match status" value="1"/>
</dbReference>
<comment type="caution">
    <text evidence="10">The sequence shown here is derived from an EMBL/GenBank/DDBJ whole genome shotgun (WGS) entry which is preliminary data.</text>
</comment>
<dbReference type="InterPro" id="IPR006249">
    <property type="entry name" value="Aconitase/IRP2"/>
</dbReference>
<dbReference type="PRINTS" id="PR00415">
    <property type="entry name" value="ACONITASE"/>
</dbReference>
<dbReference type="NCBIfam" id="NF006757">
    <property type="entry name" value="PRK09277.1"/>
    <property type="match status" value="1"/>
</dbReference>
<dbReference type="Pfam" id="PF00694">
    <property type="entry name" value="Aconitase_C"/>
    <property type="match status" value="1"/>
</dbReference>
<keyword evidence="11" id="KW-1185">Reference proteome</keyword>
<name>A0ABR9Z3Z1_VIBAN</name>
<dbReference type="GO" id="GO:0047456">
    <property type="term" value="F:2-methylisocitrate dehydratase activity"/>
    <property type="evidence" value="ECO:0007669"/>
    <property type="project" value="UniProtKB-EC"/>
</dbReference>
<dbReference type="Gene3D" id="6.10.190.10">
    <property type="match status" value="1"/>
</dbReference>
<dbReference type="SUPFAM" id="SSF52016">
    <property type="entry name" value="LeuD/IlvD-like"/>
    <property type="match status" value="1"/>
</dbReference>
<dbReference type="EMBL" id="RDPI01000006">
    <property type="protein sequence ID" value="MBF4372712.1"/>
    <property type="molecule type" value="Genomic_DNA"/>
</dbReference>
<dbReference type="Proteomes" id="UP000726136">
    <property type="component" value="Unassembled WGS sequence"/>
</dbReference>
<evidence type="ECO:0000256" key="2">
    <source>
        <dbReference type="ARBA" id="ARBA00007185"/>
    </source>
</evidence>
<evidence type="ECO:0000256" key="6">
    <source>
        <dbReference type="ARBA" id="ARBA00023014"/>
    </source>
</evidence>
<reference evidence="10 11" key="1">
    <citation type="journal article" date="2021" name="PeerJ">
        <title>Analysis of 44 Vibrio anguillarum genomes reveals high genetic diversity.</title>
        <authorList>
            <person name="Hansen M.J."/>
            <person name="Dalsgaard I."/>
        </authorList>
    </citation>
    <scope>NUCLEOTIDE SEQUENCE [LARGE SCALE GENOMIC DNA]</scope>
    <source>
        <strain evidence="10 11">040915-1/1B</strain>
    </source>
</reference>
<dbReference type="InterPro" id="IPR012708">
    <property type="entry name" value="2Me_IsoCit_deHydtase_FeS-dep"/>
</dbReference>
<gene>
    <name evidence="10" type="primary">acnD</name>
    <name evidence="10" type="ORF">EAY46_06420</name>
</gene>
<organism evidence="10 11">
    <name type="scientific">Vibrio anguillarum</name>
    <name type="common">Listonella anguillarum</name>
    <dbReference type="NCBI Taxonomy" id="55601"/>
    <lineage>
        <taxon>Bacteria</taxon>
        <taxon>Pseudomonadati</taxon>
        <taxon>Pseudomonadota</taxon>
        <taxon>Gammaproteobacteria</taxon>
        <taxon>Vibrionales</taxon>
        <taxon>Vibrionaceae</taxon>
        <taxon>Vibrio</taxon>
    </lineage>
</organism>
<evidence type="ECO:0000259" key="8">
    <source>
        <dbReference type="Pfam" id="PF00330"/>
    </source>
</evidence>
<dbReference type="InterPro" id="IPR000573">
    <property type="entry name" value="AconitaseA/IPMdHydase_ssu_swvl"/>
</dbReference>
<evidence type="ECO:0000313" key="10">
    <source>
        <dbReference type="EMBL" id="MBF4372712.1"/>
    </source>
</evidence>
<keyword evidence="4" id="KW-0479">Metal-binding</keyword>